<dbReference type="EMBL" id="JACOQH010000003">
    <property type="protein sequence ID" value="MBC5753661.1"/>
    <property type="molecule type" value="Genomic_DNA"/>
</dbReference>
<dbReference type="InterPro" id="IPR000653">
    <property type="entry name" value="DegT/StrS_aminotransferase"/>
</dbReference>
<proteinExistence type="inferred from homology"/>
<dbReference type="PANTHER" id="PTHR30244:SF42">
    <property type="entry name" value="UDP-2-ACETAMIDO-2-DEOXY-3-OXO-D-GLUCURONATE AMINOTRANSFERASE"/>
    <property type="match status" value="1"/>
</dbReference>
<gene>
    <name evidence="2" type="ORF">H8Z76_06385</name>
</gene>
<evidence type="ECO:0000256" key="1">
    <source>
        <dbReference type="RuleBase" id="RU004508"/>
    </source>
</evidence>
<keyword evidence="2" id="KW-0808">Transferase</keyword>
<keyword evidence="2" id="KW-0032">Aminotransferase</keyword>
<comment type="similarity">
    <text evidence="1">Belongs to the DegT/DnrJ/EryC1 family.</text>
</comment>
<dbReference type="SUPFAM" id="SSF53383">
    <property type="entry name" value="PLP-dependent transferases"/>
    <property type="match status" value="1"/>
</dbReference>
<dbReference type="InterPro" id="IPR015422">
    <property type="entry name" value="PyrdxlP-dep_Trfase_small"/>
</dbReference>
<protein>
    <submittedName>
        <fullName evidence="2">DegT/DnrJ/EryC1/StrS family aminotransferase</fullName>
    </submittedName>
</protein>
<reference evidence="2 3" key="1">
    <citation type="submission" date="2020-08" db="EMBL/GenBank/DDBJ databases">
        <title>Genome public.</title>
        <authorList>
            <person name="Liu C."/>
            <person name="Sun Q."/>
        </authorList>
    </citation>
    <scope>NUCLEOTIDE SEQUENCE [LARGE SCALE GENOMIC DNA]</scope>
    <source>
        <strain evidence="2 3">BX0805</strain>
    </source>
</reference>
<dbReference type="GO" id="GO:0008483">
    <property type="term" value="F:transaminase activity"/>
    <property type="evidence" value="ECO:0007669"/>
    <property type="project" value="UniProtKB-KW"/>
</dbReference>
<evidence type="ECO:0000313" key="2">
    <source>
        <dbReference type="EMBL" id="MBC5753661.1"/>
    </source>
</evidence>
<keyword evidence="3" id="KW-1185">Reference proteome</keyword>
<dbReference type="PANTHER" id="PTHR30244">
    <property type="entry name" value="TRANSAMINASE"/>
    <property type="match status" value="1"/>
</dbReference>
<accession>A0ABR7I9P4</accession>
<dbReference type="Pfam" id="PF01041">
    <property type="entry name" value="DegT_DnrJ_EryC1"/>
    <property type="match status" value="1"/>
</dbReference>
<dbReference type="InterPro" id="IPR015424">
    <property type="entry name" value="PyrdxlP-dep_Trfase"/>
</dbReference>
<name>A0ABR7I9P4_9FIRM</name>
<sequence>MELGSEYDLDLNKLNISSNNLFHYLESYNCQFFDSGRSALRHIPFNQNKAVLLPEFICESVSNCFSSQNIIFYNITEDLQIDLDDLKRKITPQVATLYICHYFGAVQSAQILSYLRRMADECGIMIIEDTTQSFFSINHITGDYMIASIRKWLPIPLGGVLYTKKTQDLPALDHIKTSSDNTRSYGMILKNLFLKNELDCNAKYRQIFTECEEKLDTSDEILQISDFSRFLISCIDIPELIAARRSNYHFLTLELQKIGLQPVCALAENDCPLVFPLRVKNRDSFRSYLMEHKIYCAVHWPFDHFRPEFRPMAQKNAETLISLPIDQRYQKNDMTYLRDIIFQYGGELLF</sequence>
<dbReference type="Gene3D" id="3.90.1150.10">
    <property type="entry name" value="Aspartate Aminotransferase, domain 1"/>
    <property type="match status" value="1"/>
</dbReference>
<keyword evidence="1" id="KW-0663">Pyridoxal phosphate</keyword>
<comment type="caution">
    <text evidence="2">The sequence shown here is derived from an EMBL/GenBank/DDBJ whole genome shotgun (WGS) entry which is preliminary data.</text>
</comment>
<dbReference type="Proteomes" id="UP000621540">
    <property type="component" value="Unassembled WGS sequence"/>
</dbReference>
<dbReference type="RefSeq" id="WP_186981978.1">
    <property type="nucleotide sequence ID" value="NZ_JACOQH010000003.1"/>
</dbReference>
<dbReference type="Gene3D" id="3.40.640.10">
    <property type="entry name" value="Type I PLP-dependent aspartate aminotransferase-like (Major domain)"/>
    <property type="match status" value="1"/>
</dbReference>
<organism evidence="2 3">
    <name type="scientific">Roseburia yibonii</name>
    <dbReference type="NCBI Taxonomy" id="2763063"/>
    <lineage>
        <taxon>Bacteria</taxon>
        <taxon>Bacillati</taxon>
        <taxon>Bacillota</taxon>
        <taxon>Clostridia</taxon>
        <taxon>Lachnospirales</taxon>
        <taxon>Lachnospiraceae</taxon>
        <taxon>Roseburia</taxon>
    </lineage>
</organism>
<evidence type="ECO:0000313" key="3">
    <source>
        <dbReference type="Proteomes" id="UP000621540"/>
    </source>
</evidence>
<dbReference type="InterPro" id="IPR015421">
    <property type="entry name" value="PyrdxlP-dep_Trfase_major"/>
</dbReference>